<accession>A0A1B0D3S6</accession>
<dbReference type="PANTHER" id="PTHR46603">
    <property type="entry name" value="ABSCISSION/NOCUT CHECKPOINT REGULATOR"/>
    <property type="match status" value="1"/>
</dbReference>
<dbReference type="CDD" id="cd19817">
    <property type="entry name" value="Bbox1_ANCHR-like"/>
    <property type="match status" value="1"/>
</dbReference>
<dbReference type="InterPro" id="IPR044553">
    <property type="entry name" value="Bbox1_ANCHR"/>
</dbReference>
<dbReference type="SUPFAM" id="SSF57845">
    <property type="entry name" value="B-box zinc-binding domain"/>
    <property type="match status" value="1"/>
</dbReference>
<feature type="compositionally biased region" description="Basic and acidic residues" evidence="1">
    <location>
        <begin position="81"/>
        <end position="110"/>
    </location>
</feature>
<sequence length="295" mass="33630">MGCPNCRFAYCKNCLKYSLGSPEKKKIKVCLSCFSNAKKSGSSEADGAERPVPDAYLKRIEKLAEATTNQPGQLSQPKPPAMDKDEEIRQRLEKLREDRQPKDAPSEEEMRKRLAELRGQQYKEYSNAHLFAVDKRSDQEKMNELLKQYSEEVSIREAHDPAKDIEKRLAALKDNPLTPGASSKPTTIPVKPVDEESEDEETTAKKIAQRYMAESALEGDILTPEEKEFISSLPAPSKDTEELPWCTVCNEDAIIRCIDCDGELFCRECFKDIHDDEEYKSHRTKRYQRKATADD</sequence>
<proteinExistence type="predicted"/>
<protein>
    <recommendedName>
        <fullName evidence="4">FYVE-type domain-containing protein</fullName>
    </recommendedName>
</protein>
<organism evidence="2 3">
    <name type="scientific">Phlebotomus papatasi</name>
    <name type="common">Sandfly</name>
    <dbReference type="NCBI Taxonomy" id="29031"/>
    <lineage>
        <taxon>Eukaryota</taxon>
        <taxon>Metazoa</taxon>
        <taxon>Ecdysozoa</taxon>
        <taxon>Arthropoda</taxon>
        <taxon>Hexapoda</taxon>
        <taxon>Insecta</taxon>
        <taxon>Pterygota</taxon>
        <taxon>Neoptera</taxon>
        <taxon>Endopterygota</taxon>
        <taxon>Diptera</taxon>
        <taxon>Nematocera</taxon>
        <taxon>Psychodoidea</taxon>
        <taxon>Psychodidae</taxon>
        <taxon>Phlebotomus</taxon>
        <taxon>Phlebotomus</taxon>
    </lineage>
</organism>
<dbReference type="VEuPathDB" id="VectorBase:PPAPM1_006392"/>
<evidence type="ECO:0000313" key="3">
    <source>
        <dbReference type="Proteomes" id="UP000092462"/>
    </source>
</evidence>
<evidence type="ECO:0000256" key="1">
    <source>
        <dbReference type="SAM" id="MobiDB-lite"/>
    </source>
</evidence>
<dbReference type="AlphaFoldDB" id="A0A1B0D3S6"/>
<dbReference type="Pfam" id="PF22586">
    <property type="entry name" value="ANCHR-like_BBOX"/>
    <property type="match status" value="1"/>
</dbReference>
<dbReference type="EMBL" id="AJVK01023689">
    <property type="status" value="NOT_ANNOTATED_CDS"/>
    <property type="molecule type" value="Genomic_DNA"/>
</dbReference>
<feature type="region of interest" description="Disordered" evidence="1">
    <location>
        <begin position="175"/>
        <end position="202"/>
    </location>
</feature>
<keyword evidence="3" id="KW-1185">Reference proteome</keyword>
<evidence type="ECO:0008006" key="4">
    <source>
        <dbReference type="Google" id="ProtNLM"/>
    </source>
</evidence>
<evidence type="ECO:0000313" key="2">
    <source>
        <dbReference type="EnsemblMetazoa" id="PPAI001999-PA"/>
    </source>
</evidence>
<feature type="compositionally biased region" description="Basic and acidic residues" evidence="1">
    <location>
        <begin position="47"/>
        <end position="64"/>
    </location>
</feature>
<dbReference type="GO" id="GO:0030496">
    <property type="term" value="C:midbody"/>
    <property type="evidence" value="ECO:0007669"/>
    <property type="project" value="TreeGrafter"/>
</dbReference>
<dbReference type="GO" id="GO:0044878">
    <property type="term" value="P:mitotic cytokinesis checkpoint signaling"/>
    <property type="evidence" value="ECO:0007669"/>
    <property type="project" value="TreeGrafter"/>
</dbReference>
<reference evidence="2" key="1">
    <citation type="submission" date="2022-08" db="UniProtKB">
        <authorList>
            <consortium name="EnsemblMetazoa"/>
        </authorList>
    </citation>
    <scope>IDENTIFICATION</scope>
    <source>
        <strain evidence="2">Israel</strain>
    </source>
</reference>
<dbReference type="GO" id="GO:0005813">
    <property type="term" value="C:centrosome"/>
    <property type="evidence" value="ECO:0007669"/>
    <property type="project" value="TreeGrafter"/>
</dbReference>
<dbReference type="PANTHER" id="PTHR46603:SF1">
    <property type="entry name" value="ABSCISSION_NOCUT CHECKPOINT REGULATOR"/>
    <property type="match status" value="1"/>
</dbReference>
<dbReference type="VEuPathDB" id="VectorBase:PPAI001999"/>
<dbReference type="GO" id="GO:0009838">
    <property type="term" value="P:abscission"/>
    <property type="evidence" value="ECO:0007669"/>
    <property type="project" value="TreeGrafter"/>
</dbReference>
<feature type="compositionally biased region" description="Polar residues" evidence="1">
    <location>
        <begin position="66"/>
        <end position="76"/>
    </location>
</feature>
<dbReference type="EnsemblMetazoa" id="PPAI001999-RA">
    <property type="protein sequence ID" value="PPAI001999-PA"/>
    <property type="gene ID" value="PPAI001999"/>
</dbReference>
<dbReference type="Proteomes" id="UP000092462">
    <property type="component" value="Unassembled WGS sequence"/>
</dbReference>
<feature type="region of interest" description="Disordered" evidence="1">
    <location>
        <begin position="38"/>
        <end position="110"/>
    </location>
</feature>
<dbReference type="GO" id="GO:0032154">
    <property type="term" value="C:cleavage furrow"/>
    <property type="evidence" value="ECO:0007669"/>
    <property type="project" value="TreeGrafter"/>
</dbReference>
<name>A0A1B0D3S6_PHLPP</name>
<dbReference type="GO" id="GO:0032266">
    <property type="term" value="F:phosphatidylinositol-3-phosphate binding"/>
    <property type="evidence" value="ECO:0007669"/>
    <property type="project" value="TreeGrafter"/>
</dbReference>